<keyword evidence="7" id="KW-1133">Transmembrane helix</keyword>
<feature type="domain" description="Response regulatory" evidence="10">
    <location>
        <begin position="634"/>
        <end position="750"/>
    </location>
</feature>
<dbReference type="EMBL" id="JBIGIB010000001">
    <property type="protein sequence ID" value="MFG6465823.1"/>
    <property type="molecule type" value="Genomic_DNA"/>
</dbReference>
<dbReference type="InterPro" id="IPR003661">
    <property type="entry name" value="HisK_dim/P_dom"/>
</dbReference>
<dbReference type="CDD" id="cd00156">
    <property type="entry name" value="REC"/>
    <property type="match status" value="1"/>
</dbReference>
<dbReference type="Gene3D" id="3.40.50.2300">
    <property type="match status" value="1"/>
</dbReference>
<name>A0ABW7GV20_9BURK</name>
<evidence type="ECO:0000256" key="6">
    <source>
        <dbReference type="PROSITE-ProRule" id="PRU00169"/>
    </source>
</evidence>
<organism evidence="11 12">
    <name type="scientific">Pelomonas baiyunensis</name>
    <dbReference type="NCBI Taxonomy" id="3299026"/>
    <lineage>
        <taxon>Bacteria</taxon>
        <taxon>Pseudomonadati</taxon>
        <taxon>Pseudomonadota</taxon>
        <taxon>Betaproteobacteria</taxon>
        <taxon>Burkholderiales</taxon>
        <taxon>Sphaerotilaceae</taxon>
        <taxon>Roseateles</taxon>
    </lineage>
</organism>
<evidence type="ECO:0000256" key="5">
    <source>
        <dbReference type="ARBA" id="ARBA00022777"/>
    </source>
</evidence>
<dbReference type="SUPFAM" id="SSF52172">
    <property type="entry name" value="CheY-like"/>
    <property type="match status" value="1"/>
</dbReference>
<dbReference type="CDD" id="cd00082">
    <property type="entry name" value="HisKA"/>
    <property type="match status" value="1"/>
</dbReference>
<feature type="transmembrane region" description="Helical" evidence="7">
    <location>
        <begin position="222"/>
        <end position="240"/>
    </location>
</feature>
<dbReference type="GO" id="GO:0016301">
    <property type="term" value="F:kinase activity"/>
    <property type="evidence" value="ECO:0007669"/>
    <property type="project" value="UniProtKB-KW"/>
</dbReference>
<dbReference type="PROSITE" id="PS50109">
    <property type="entry name" value="HIS_KIN"/>
    <property type="match status" value="1"/>
</dbReference>
<proteinExistence type="predicted"/>
<dbReference type="InterPro" id="IPR011006">
    <property type="entry name" value="CheY-like_superfamily"/>
</dbReference>
<dbReference type="InterPro" id="IPR036890">
    <property type="entry name" value="HATPase_C_sf"/>
</dbReference>
<evidence type="ECO:0000256" key="3">
    <source>
        <dbReference type="ARBA" id="ARBA00022553"/>
    </source>
</evidence>
<dbReference type="InterPro" id="IPR036097">
    <property type="entry name" value="HisK_dim/P_sf"/>
</dbReference>
<dbReference type="RefSeq" id="WP_394381693.1">
    <property type="nucleotide sequence ID" value="NZ_JBIGIB010000001.1"/>
</dbReference>
<keyword evidence="7" id="KW-0472">Membrane</keyword>
<feature type="transmembrane region" description="Helical" evidence="7">
    <location>
        <begin position="168"/>
        <end position="185"/>
    </location>
</feature>
<dbReference type="PRINTS" id="PR00344">
    <property type="entry name" value="BCTRLSENSOR"/>
</dbReference>
<dbReference type="Gene3D" id="3.30.565.10">
    <property type="entry name" value="Histidine kinase-like ATPase, C-terminal domain"/>
    <property type="match status" value="1"/>
</dbReference>
<dbReference type="SMART" id="SM00448">
    <property type="entry name" value="REC"/>
    <property type="match status" value="1"/>
</dbReference>
<feature type="domain" description="Histidine kinase" evidence="9">
    <location>
        <begin position="399"/>
        <end position="613"/>
    </location>
</feature>
<dbReference type="SUPFAM" id="SSF55874">
    <property type="entry name" value="ATPase domain of HSP90 chaperone/DNA topoisomerase II/histidine kinase"/>
    <property type="match status" value="1"/>
</dbReference>
<feature type="modified residue" description="4-aspartylphosphate" evidence="6">
    <location>
        <position position="686"/>
    </location>
</feature>
<dbReference type="SMART" id="SM00388">
    <property type="entry name" value="HisKA"/>
    <property type="match status" value="1"/>
</dbReference>
<protein>
    <recommendedName>
        <fullName evidence="2">histidine kinase</fullName>
        <ecNumber evidence="2">2.7.13.3</ecNumber>
    </recommendedName>
</protein>
<evidence type="ECO:0000313" key="12">
    <source>
        <dbReference type="Proteomes" id="UP001606303"/>
    </source>
</evidence>
<comment type="caution">
    <text evidence="11">The sequence shown here is derived from an EMBL/GenBank/DDBJ whole genome shotgun (WGS) entry which is preliminary data.</text>
</comment>
<accession>A0ABW7GV20</accession>
<evidence type="ECO:0000259" key="10">
    <source>
        <dbReference type="PROSITE" id="PS50110"/>
    </source>
</evidence>
<keyword evidence="3 6" id="KW-0597">Phosphoprotein</keyword>
<dbReference type="Gene3D" id="1.10.287.130">
    <property type="match status" value="1"/>
</dbReference>
<feature type="transmembrane region" description="Helical" evidence="7">
    <location>
        <begin position="281"/>
        <end position="302"/>
    </location>
</feature>
<keyword evidence="7" id="KW-0812">Transmembrane</keyword>
<evidence type="ECO:0000256" key="1">
    <source>
        <dbReference type="ARBA" id="ARBA00000085"/>
    </source>
</evidence>
<reference evidence="11 12" key="1">
    <citation type="submission" date="2024-08" db="EMBL/GenBank/DDBJ databases">
        <authorList>
            <person name="Lu H."/>
        </authorList>
    </citation>
    <scope>NUCLEOTIDE SEQUENCE [LARGE SCALE GENOMIC DNA]</scope>
    <source>
        <strain evidence="11 12">BYS87W</strain>
    </source>
</reference>
<evidence type="ECO:0000256" key="8">
    <source>
        <dbReference type="SAM" id="SignalP"/>
    </source>
</evidence>
<feature type="chain" id="PRO_5046992241" description="histidine kinase" evidence="8">
    <location>
        <begin position="18"/>
        <end position="754"/>
    </location>
</feature>
<dbReference type="InterPro" id="IPR005467">
    <property type="entry name" value="His_kinase_dom"/>
</dbReference>
<keyword evidence="5 11" id="KW-0418">Kinase</keyword>
<evidence type="ECO:0000313" key="11">
    <source>
        <dbReference type="EMBL" id="MFG6465823.1"/>
    </source>
</evidence>
<dbReference type="Pfam" id="PF02518">
    <property type="entry name" value="HATPase_c"/>
    <property type="match status" value="1"/>
</dbReference>
<dbReference type="Pfam" id="PF00072">
    <property type="entry name" value="Response_reg"/>
    <property type="match status" value="1"/>
</dbReference>
<gene>
    <name evidence="11" type="ORF">ACG01O_04290</name>
</gene>
<evidence type="ECO:0000256" key="4">
    <source>
        <dbReference type="ARBA" id="ARBA00022679"/>
    </source>
</evidence>
<keyword evidence="12" id="KW-1185">Reference proteome</keyword>
<dbReference type="InterPro" id="IPR004358">
    <property type="entry name" value="Sig_transdc_His_kin-like_C"/>
</dbReference>
<feature type="signal peptide" evidence="8">
    <location>
        <begin position="1"/>
        <end position="17"/>
    </location>
</feature>
<dbReference type="SUPFAM" id="SSF47384">
    <property type="entry name" value="Homodimeric domain of signal transducing histidine kinase"/>
    <property type="match status" value="1"/>
</dbReference>
<dbReference type="InterPro" id="IPR003594">
    <property type="entry name" value="HATPase_dom"/>
</dbReference>
<keyword evidence="8" id="KW-0732">Signal</keyword>
<dbReference type="Proteomes" id="UP001606303">
    <property type="component" value="Unassembled WGS sequence"/>
</dbReference>
<dbReference type="InterPro" id="IPR001789">
    <property type="entry name" value="Sig_transdc_resp-reg_receiver"/>
</dbReference>
<dbReference type="PANTHER" id="PTHR43047:SF9">
    <property type="entry name" value="HISTIDINE KINASE"/>
    <property type="match status" value="1"/>
</dbReference>
<feature type="transmembrane region" description="Helical" evidence="7">
    <location>
        <begin position="252"/>
        <end position="269"/>
    </location>
</feature>
<sequence>MFALLFALVLAVSGAHAQAPGARSVDAVDWQAADGAWQAVALPDDWRLRGVPRPGQGRYRVQLTWAEADGAGDWALWSARFPLHHRVWLNGTVVSDLLEVPDAFQPRTTPWLVRLPRQLLRPGANEVLIEEKGGLRAGLGVLHAGPVADVELKALWYRRMAVDLSRTLNGLAGGAALFALLLWARRRHEVTLGWYGALALLLALRNIAFVEPGAPSPAGAGQGMYLLIVAVNALYGFFGVSLGAPGWRAWRVWLVVVAVAATIAGLVWPGDAASLDRLRQWVYPLLTANATVATALLGRAAWRQRRRGFWLLALLGLALLAGGTYDMLLQGGRLPQHWEFVLPWLGPLLVLIYGGMLGGRLVQALADSERAGQVLEQRVRERTAALEAANTAKTRFLAAASHDLRQPMVTIGVLVGVLREQLVSPAQQRLIGRVDEAVAAMEGLLAGLLDLSRLDAAGLRVAREPVNLRVLLEALAAHEREAAVQRGLRLRVRVPAEATVLGDAVLIEQVLRNLVGNALRYTERGGVLVGVRRRGAHWRVAVWDTGRGIPAAEQARVFEDFVQLDNPQRDRSRGLGLGLAIVRRATGLLGAEILLRSTPGRGSCFALDLPAVDAAAAPRAESAPPPGPALSGRTVCLVEDDDGAREALRLRLQAWGGEVVALASPAELREGLAEGRWPAFDLLVTDMRLPGGSGLDVVAALRAAQGPVPAVIVTGNTAPEDLAELGASGLPVVHKPFRAEQLAQALRPLVNGPV</sequence>
<keyword evidence="4" id="KW-0808">Transferase</keyword>
<dbReference type="EC" id="2.7.13.3" evidence="2"/>
<feature type="transmembrane region" description="Helical" evidence="7">
    <location>
        <begin position="192"/>
        <end position="210"/>
    </location>
</feature>
<dbReference type="Pfam" id="PF00512">
    <property type="entry name" value="HisKA"/>
    <property type="match status" value="1"/>
</dbReference>
<evidence type="ECO:0000256" key="2">
    <source>
        <dbReference type="ARBA" id="ARBA00012438"/>
    </source>
</evidence>
<feature type="transmembrane region" description="Helical" evidence="7">
    <location>
        <begin position="309"/>
        <end position="328"/>
    </location>
</feature>
<dbReference type="PROSITE" id="PS50110">
    <property type="entry name" value="RESPONSE_REGULATORY"/>
    <property type="match status" value="1"/>
</dbReference>
<dbReference type="SMART" id="SM00387">
    <property type="entry name" value="HATPase_c"/>
    <property type="match status" value="1"/>
</dbReference>
<evidence type="ECO:0000256" key="7">
    <source>
        <dbReference type="SAM" id="Phobius"/>
    </source>
</evidence>
<feature type="transmembrane region" description="Helical" evidence="7">
    <location>
        <begin position="340"/>
        <end position="362"/>
    </location>
</feature>
<evidence type="ECO:0000259" key="9">
    <source>
        <dbReference type="PROSITE" id="PS50109"/>
    </source>
</evidence>
<comment type="catalytic activity">
    <reaction evidence="1">
        <text>ATP + protein L-histidine = ADP + protein N-phospho-L-histidine.</text>
        <dbReference type="EC" id="2.7.13.3"/>
    </reaction>
</comment>
<dbReference type="PANTHER" id="PTHR43047">
    <property type="entry name" value="TWO-COMPONENT HISTIDINE PROTEIN KINASE"/>
    <property type="match status" value="1"/>
</dbReference>